<dbReference type="PANTHER" id="PTHR10742:SF405">
    <property type="entry name" value="PEROXISOMAL N(1)-ACETYL-SPERMINE_SPERMIDINE OXIDASE"/>
    <property type="match status" value="1"/>
</dbReference>
<dbReference type="EMBL" id="CAJOBC010000035">
    <property type="protein sequence ID" value="CAF3523155.1"/>
    <property type="molecule type" value="Genomic_DNA"/>
</dbReference>
<keyword evidence="13" id="KW-1185">Reference proteome</keyword>
<organism evidence="10 13">
    <name type="scientific">Didymodactylos carnosus</name>
    <dbReference type="NCBI Taxonomy" id="1234261"/>
    <lineage>
        <taxon>Eukaryota</taxon>
        <taxon>Metazoa</taxon>
        <taxon>Spiralia</taxon>
        <taxon>Gnathifera</taxon>
        <taxon>Rotifera</taxon>
        <taxon>Eurotatoria</taxon>
        <taxon>Bdelloidea</taxon>
        <taxon>Philodinida</taxon>
        <taxon>Philodinidae</taxon>
        <taxon>Didymodactylos</taxon>
    </lineage>
</organism>
<dbReference type="InterPro" id="IPR050281">
    <property type="entry name" value="Flavin_monoamine_oxidase"/>
</dbReference>
<dbReference type="Gene3D" id="3.90.660.10">
    <property type="match status" value="1"/>
</dbReference>
<name>A0A813P1H6_9BILA</name>
<dbReference type="GO" id="GO:0046592">
    <property type="term" value="F:polyamine oxidase activity"/>
    <property type="evidence" value="ECO:0007669"/>
    <property type="project" value="TreeGrafter"/>
</dbReference>
<dbReference type="SUPFAM" id="SSF54373">
    <property type="entry name" value="FAD-linked reductases, C-terminal domain"/>
    <property type="match status" value="1"/>
</dbReference>
<evidence type="ECO:0000256" key="2">
    <source>
        <dbReference type="ARBA" id="ARBA00004496"/>
    </source>
</evidence>
<keyword evidence="6" id="KW-0274">FAD</keyword>
<dbReference type="Proteomes" id="UP000663829">
    <property type="component" value="Unassembled WGS sequence"/>
</dbReference>
<dbReference type="Proteomes" id="UP000677228">
    <property type="component" value="Unassembled WGS sequence"/>
</dbReference>
<feature type="domain" description="Amine oxidase" evidence="8">
    <location>
        <begin position="28"/>
        <end position="483"/>
    </location>
</feature>
<evidence type="ECO:0000256" key="4">
    <source>
        <dbReference type="ARBA" id="ARBA00022490"/>
    </source>
</evidence>
<evidence type="ECO:0000313" key="11">
    <source>
        <dbReference type="EMBL" id="CAF3503286.1"/>
    </source>
</evidence>
<evidence type="ECO:0000256" key="3">
    <source>
        <dbReference type="ARBA" id="ARBA00005995"/>
    </source>
</evidence>
<comment type="subcellular location">
    <subcellularLocation>
        <location evidence="2">Cytoplasm</location>
    </subcellularLocation>
</comment>
<keyword evidence="7" id="KW-0560">Oxidoreductase</keyword>
<dbReference type="EMBL" id="CAJOBA010000093">
    <property type="protein sequence ID" value="CAF3503286.1"/>
    <property type="molecule type" value="Genomic_DNA"/>
</dbReference>
<keyword evidence="4" id="KW-0963">Cytoplasm</keyword>
<evidence type="ECO:0000313" key="13">
    <source>
        <dbReference type="Proteomes" id="UP000663829"/>
    </source>
</evidence>
<dbReference type="GO" id="GO:0005737">
    <property type="term" value="C:cytoplasm"/>
    <property type="evidence" value="ECO:0007669"/>
    <property type="project" value="UniProtKB-SubCell"/>
</dbReference>
<dbReference type="PANTHER" id="PTHR10742">
    <property type="entry name" value="FLAVIN MONOAMINE OXIDASE"/>
    <property type="match status" value="1"/>
</dbReference>
<comment type="similarity">
    <text evidence="3">Belongs to the flavin monoamine oxidase family.</text>
</comment>
<keyword evidence="5" id="KW-0285">Flavoprotein</keyword>
<dbReference type="Proteomes" id="UP000681722">
    <property type="component" value="Unassembled WGS sequence"/>
</dbReference>
<evidence type="ECO:0000259" key="8">
    <source>
        <dbReference type="Pfam" id="PF01593"/>
    </source>
</evidence>
<evidence type="ECO:0000256" key="6">
    <source>
        <dbReference type="ARBA" id="ARBA00022827"/>
    </source>
</evidence>
<dbReference type="EMBL" id="CAJNOQ010000035">
    <property type="protein sequence ID" value="CAF0744532.1"/>
    <property type="molecule type" value="Genomic_DNA"/>
</dbReference>
<evidence type="ECO:0000313" key="9">
    <source>
        <dbReference type="EMBL" id="CAF0728706.1"/>
    </source>
</evidence>
<dbReference type="Gene3D" id="3.50.50.60">
    <property type="entry name" value="FAD/NAD(P)-binding domain"/>
    <property type="match status" value="1"/>
</dbReference>
<dbReference type="AlphaFoldDB" id="A0A813P1H6"/>
<evidence type="ECO:0000256" key="5">
    <source>
        <dbReference type="ARBA" id="ARBA00022630"/>
    </source>
</evidence>
<dbReference type="SUPFAM" id="SSF51905">
    <property type="entry name" value="FAD/NAD(P)-binding domain"/>
    <property type="match status" value="1"/>
</dbReference>
<protein>
    <recommendedName>
        <fullName evidence="8">Amine oxidase domain-containing protein</fullName>
    </recommendedName>
</protein>
<evidence type="ECO:0000313" key="12">
    <source>
        <dbReference type="EMBL" id="CAF3523155.1"/>
    </source>
</evidence>
<dbReference type="PRINTS" id="PR00419">
    <property type="entry name" value="ADXRDTASE"/>
</dbReference>
<dbReference type="InterPro" id="IPR002937">
    <property type="entry name" value="Amino_oxidase"/>
</dbReference>
<dbReference type="Proteomes" id="UP000682733">
    <property type="component" value="Unassembled WGS sequence"/>
</dbReference>
<evidence type="ECO:0000313" key="10">
    <source>
        <dbReference type="EMBL" id="CAF0744532.1"/>
    </source>
</evidence>
<comment type="cofactor">
    <cofactor evidence="1">
        <name>FAD</name>
        <dbReference type="ChEBI" id="CHEBI:57692"/>
    </cofactor>
</comment>
<dbReference type="OrthoDB" id="2019015at2759"/>
<reference evidence="10" key="1">
    <citation type="submission" date="2021-02" db="EMBL/GenBank/DDBJ databases">
        <authorList>
            <person name="Nowell W R."/>
        </authorList>
    </citation>
    <scope>NUCLEOTIDE SEQUENCE</scope>
</reference>
<proteinExistence type="inferred from homology"/>
<dbReference type="EMBL" id="CAJNOK010000093">
    <property type="protein sequence ID" value="CAF0728706.1"/>
    <property type="molecule type" value="Genomic_DNA"/>
</dbReference>
<evidence type="ECO:0000256" key="7">
    <source>
        <dbReference type="ARBA" id="ARBA00023002"/>
    </source>
</evidence>
<evidence type="ECO:0000256" key="1">
    <source>
        <dbReference type="ARBA" id="ARBA00001974"/>
    </source>
</evidence>
<dbReference type="Pfam" id="PF01593">
    <property type="entry name" value="Amino_oxidase"/>
    <property type="match status" value="1"/>
</dbReference>
<sequence length="512" mass="58709">MLSDDQTPNSLINRPVFRQVIIIGAGTAGLSAAYQLKKSGFKNVLILEGQDRVGGRILTNYLDDSFSKPLDMGACWIHGLENNPVYELVQREQFPSHTGTILTYDIGMCVDENGNEIPNSLHVEVDQFFESLAQDIRDLFQLDSINNNQTSLVDKRLISESFQKVFSEKFQKFLNLNGGDGETRRLKLKLLQRRFDQETGECGCNSMDQVSHYEFGSYQRPKGPDLEFPCGYGSLIRYLRSLIPENWLCFEKFVENISWYNNDQRIKIECATGERYECDHCIVTIPLACLKWNYKSLFTPALPAWKTEAIHKLDMGTVDKIYLFYDNLDFIKGDSLAIIYDKDDNIDIKKEWYKKIFLFMKVYDNVLLGWITGDEAIYCEDLDETYIGDVLTNVLRKSLKNSSIPKPNKVIRTQWFSNPCSRGSYSYVPVGATSKQHIKDLSRPLYVNNVPKLLFAGEATHKNYYSTVHGAYITGQQQAENLIKFIKNDEKLARQSAKDMLTKVIFDISEPP</sequence>
<gene>
    <name evidence="10" type="ORF">GPM918_LOCUS462</name>
    <name evidence="9" type="ORF">OVA965_LOCUS635</name>
    <name evidence="12" type="ORF">SRO942_LOCUS463</name>
    <name evidence="11" type="ORF">TMI583_LOCUS635</name>
</gene>
<dbReference type="InterPro" id="IPR036188">
    <property type="entry name" value="FAD/NAD-bd_sf"/>
</dbReference>
<accession>A0A813P1H6</accession>
<comment type="caution">
    <text evidence="10">The sequence shown here is derived from an EMBL/GenBank/DDBJ whole genome shotgun (WGS) entry which is preliminary data.</text>
</comment>